<keyword evidence="1" id="KW-0460">Magnesium</keyword>
<dbReference type="InterPro" id="IPR036705">
    <property type="entry name" value="Ribosyl_crysJ1_sf"/>
</dbReference>
<keyword evidence="3" id="KW-1185">Reference proteome</keyword>
<feature type="binding site" evidence="1">
    <location>
        <position position="315"/>
    </location>
    <ligand>
        <name>Mg(2+)</name>
        <dbReference type="ChEBI" id="CHEBI:18420"/>
        <label>1</label>
    </ligand>
</feature>
<dbReference type="InterPro" id="IPR050792">
    <property type="entry name" value="ADP-ribosylglycohydrolase"/>
</dbReference>
<reference evidence="2 3" key="1">
    <citation type="submission" date="2019-09" db="EMBL/GenBank/DDBJ databases">
        <title>Genomic diversity of phyloplane-associated Pantoea species in Pakistan cotton crop.</title>
        <authorList>
            <person name="Tufail M.R."/>
            <person name="Cook D.R."/>
        </authorList>
    </citation>
    <scope>NUCLEOTIDE SEQUENCE [LARGE SCALE GENOMIC DNA]</scope>
    <source>
        <strain evidence="2 3">B_8</strain>
    </source>
</reference>
<dbReference type="AlphaFoldDB" id="A0AB34CMP1"/>
<feature type="binding site" evidence="1">
    <location>
        <position position="312"/>
    </location>
    <ligand>
        <name>Mg(2+)</name>
        <dbReference type="ChEBI" id="CHEBI:18420"/>
        <label>1</label>
    </ligand>
</feature>
<dbReference type="GO" id="GO:0046872">
    <property type="term" value="F:metal ion binding"/>
    <property type="evidence" value="ECO:0007669"/>
    <property type="project" value="UniProtKB-KW"/>
</dbReference>
<feature type="binding site" evidence="1">
    <location>
        <position position="314"/>
    </location>
    <ligand>
        <name>Mg(2+)</name>
        <dbReference type="ChEBI" id="CHEBI:18420"/>
        <label>1</label>
    </ligand>
</feature>
<feature type="binding site" evidence="1">
    <location>
        <position position="115"/>
    </location>
    <ligand>
        <name>Mg(2+)</name>
        <dbReference type="ChEBI" id="CHEBI:18420"/>
        <label>1</label>
    </ligand>
</feature>
<evidence type="ECO:0000313" key="2">
    <source>
        <dbReference type="EMBL" id="KAA6128268.1"/>
    </source>
</evidence>
<dbReference type="PANTHER" id="PTHR16222:SF12">
    <property type="entry name" value="ADP-RIBOSYLGLYCOHYDROLASE-RELATED"/>
    <property type="match status" value="1"/>
</dbReference>
<protein>
    <submittedName>
        <fullName evidence="2">ADP-ribosylglycohydrolase family protein</fullName>
    </submittedName>
</protein>
<sequence>MIDLRADDDALFIYARRYAHLIPQASRQLMNRMSYEQKPLRAKPEDALKPEWAKSLPQKITDEQALDKCQGALMGLAVGDAIGTTLEFMPRDKARVDDMVGGGPFSLKPGEWTDDTSMALCLAETYIESNKCDITLFRQKLLNWYKNGTNSSNGVCFDIGNTTRYALEQFVLHGPTWMGNTSPETAGNAALIRHAPTAIFRRKSFIDGWRDAMLQSEATHCAAESIDSCRFFNAMLHYILNGYSKSESFAPHLMGSTLRVLIINAGEYKEKHRDQIRSSGYVIDTLEAALWAVWHTDNFKDAILLAANLADDADSVAATAGQLAGALYGLSGIPQEWVNKIVQKDRILSMAEKLFHMAPEEQD</sequence>
<dbReference type="Proteomes" id="UP000324255">
    <property type="component" value="Unassembled WGS sequence"/>
</dbReference>
<dbReference type="EMBL" id="VWVM01000002">
    <property type="protein sequence ID" value="KAA6128268.1"/>
    <property type="molecule type" value="Genomic_DNA"/>
</dbReference>
<evidence type="ECO:0000313" key="3">
    <source>
        <dbReference type="Proteomes" id="UP000324255"/>
    </source>
</evidence>
<feature type="binding site" evidence="1">
    <location>
        <position position="113"/>
    </location>
    <ligand>
        <name>Mg(2+)</name>
        <dbReference type="ChEBI" id="CHEBI:18420"/>
        <label>1</label>
    </ligand>
</feature>
<comment type="caution">
    <text evidence="2">The sequence shown here is derived from an EMBL/GenBank/DDBJ whole genome shotgun (WGS) entry which is preliminary data.</text>
</comment>
<dbReference type="NCBIfam" id="NF041672">
    <property type="entry name" value="ADPriboarghdlase"/>
    <property type="match status" value="1"/>
</dbReference>
<accession>A0AB34CMP1</accession>
<organism evidence="2 3">
    <name type="scientific">Candidatus Pantoea gossypiicola</name>
    <dbReference type="NCBI Taxonomy" id="2608008"/>
    <lineage>
        <taxon>Bacteria</taxon>
        <taxon>Pseudomonadati</taxon>
        <taxon>Pseudomonadota</taxon>
        <taxon>Gammaproteobacteria</taxon>
        <taxon>Enterobacterales</taxon>
        <taxon>Erwiniaceae</taxon>
        <taxon>Pantoea</taxon>
    </lineage>
</organism>
<dbReference type="RefSeq" id="WP_150038366.1">
    <property type="nucleotide sequence ID" value="NZ_VWVM01000002.1"/>
</dbReference>
<dbReference type="SUPFAM" id="SSF101478">
    <property type="entry name" value="ADP-ribosylglycohydrolase"/>
    <property type="match status" value="1"/>
</dbReference>
<dbReference type="PANTHER" id="PTHR16222">
    <property type="entry name" value="ADP-RIBOSYLGLYCOHYDROLASE"/>
    <property type="match status" value="1"/>
</dbReference>
<proteinExistence type="predicted"/>
<name>A0AB34CMP1_9GAMM</name>
<dbReference type="InterPro" id="IPR049650">
    <property type="entry name" value="Tri1-like"/>
</dbReference>
<dbReference type="InterPro" id="IPR005502">
    <property type="entry name" value="Ribosyl_crysJ1"/>
</dbReference>
<comment type="cofactor">
    <cofactor evidence="1">
        <name>Mg(2+)</name>
        <dbReference type="ChEBI" id="CHEBI:18420"/>
    </cofactor>
    <text evidence="1">Binds 2 magnesium ions per subunit.</text>
</comment>
<gene>
    <name evidence="2" type="ORF">F3I20_03190</name>
</gene>
<evidence type="ECO:0000256" key="1">
    <source>
        <dbReference type="PIRSR" id="PIRSR605502-1"/>
    </source>
</evidence>
<dbReference type="Pfam" id="PF03747">
    <property type="entry name" value="ADP_ribosyl_GH"/>
    <property type="match status" value="1"/>
</dbReference>
<keyword evidence="1" id="KW-0479">Metal-binding</keyword>
<feature type="binding site" evidence="1">
    <location>
        <position position="114"/>
    </location>
    <ligand>
        <name>Mg(2+)</name>
        <dbReference type="ChEBI" id="CHEBI:18420"/>
        <label>1</label>
    </ligand>
</feature>
<dbReference type="Gene3D" id="1.10.4080.10">
    <property type="entry name" value="ADP-ribosylation/Crystallin J1"/>
    <property type="match status" value="1"/>
</dbReference>